<name>A0A3G2T3V1_9GAMM</name>
<evidence type="ECO:0008006" key="3">
    <source>
        <dbReference type="Google" id="ProtNLM"/>
    </source>
</evidence>
<organism evidence="1 2">
    <name type="scientific">Acinetobacter wuhouensis</name>
    <dbReference type="NCBI Taxonomy" id="1879050"/>
    <lineage>
        <taxon>Bacteria</taxon>
        <taxon>Pseudomonadati</taxon>
        <taxon>Pseudomonadota</taxon>
        <taxon>Gammaproteobacteria</taxon>
        <taxon>Moraxellales</taxon>
        <taxon>Moraxellaceae</taxon>
        <taxon>Acinetobacter</taxon>
    </lineage>
</organism>
<evidence type="ECO:0000313" key="2">
    <source>
        <dbReference type="Proteomes" id="UP000279962"/>
    </source>
</evidence>
<evidence type="ECO:0000313" key="1">
    <source>
        <dbReference type="EMBL" id="AYO54914.1"/>
    </source>
</evidence>
<protein>
    <recommendedName>
        <fullName evidence="3">Tail tape measure protein</fullName>
    </recommendedName>
</protein>
<accession>A0A3G2T3V1</accession>
<sequence length="728" mass="76983">MSKNSVVSLTLQVKGQQASQELKRITTEQVTAIQKINTEQQKLVPIQVGQINNAKKISDELRKQGQAFTTQKREALALDTARKLGIRTEQQINAEIKKTRDTYAQFSILQRQGLVTTKDMERAYASMKSRVAALNTELGKTVSTEKQIQQIQKTGGSSGMSTLQRGGAVAGAVVGAGYVMQRPVRDAIQYEKDLAQLSINAYDNPDDRKTGQNTLRSMISSTAKQYGQTTDDVLTGLNSLMASGKYKGQTDAQTEKNLENALRAAAEAAQASGGDILDFAQLSIAAKSKNISEREYMGYAVQAGKEGNFETRDLAKHLSTQSGMLPSDPANRQRQASQLMALNQVAMSTAGTADQAGNNVTNLLSKMGAESTKKTFKKDYGIDLDERYLEGAKTGKTRFDVFGEALNEAMQKDIRYKKVISDLKKTNNSGEREQILLSQQGILEQSALSNILPDMQALAAGVAFATQLEEFSRITTANQEKGLQSLTEDAGTMRDTAGYGVNQLAVTKKNSEFEAMGGFNDALGDASLKLSEYADEYPKIAKAVAGATVAISALAVVAGGAALGGALGGGKGGLLGKVGGAVAGVSGAAGGAAGIARVGGQFAVAGAAGYGIGTGVRNMYMNTEAGQDFDDKLGSGIAHVLAAFGNDEAKAAIEAQAKYDQMLAQQEQGNKLSADMINKLNSLIAVTSQNKPLPFPAMSGGGLLGDISKNAATEEKRHGAALLMYKPN</sequence>
<gene>
    <name evidence="1" type="ORF">CDG68_15195</name>
</gene>
<dbReference type="AlphaFoldDB" id="A0A3G2T3V1"/>
<dbReference type="EMBL" id="CP033133">
    <property type="protein sequence ID" value="AYO54914.1"/>
    <property type="molecule type" value="Genomic_DNA"/>
</dbReference>
<reference evidence="1 2" key="1">
    <citation type="submission" date="2018-10" db="EMBL/GenBank/DDBJ databases">
        <title>The complete genome of Acinetobacter wuhouensis strain WCHAW010062.</title>
        <authorList>
            <person name="Hu Y."/>
            <person name="Long H."/>
            <person name="Feng Y."/>
            <person name="Zong Z."/>
        </authorList>
    </citation>
    <scope>NUCLEOTIDE SEQUENCE [LARGE SCALE GENOMIC DNA]</scope>
    <source>
        <strain evidence="1 2">WCHAW010062</strain>
    </source>
</reference>
<dbReference type="Proteomes" id="UP000279962">
    <property type="component" value="Chromosome"/>
</dbReference>
<dbReference type="RefSeq" id="WP_087554305.1">
    <property type="nucleotide sequence ID" value="NZ_CP033133.1"/>
</dbReference>
<proteinExistence type="predicted"/>